<dbReference type="InterPro" id="IPR023346">
    <property type="entry name" value="Lysozyme-like_dom_sf"/>
</dbReference>
<keyword evidence="3" id="KW-1185">Reference proteome</keyword>
<gene>
    <name evidence="2" type="ORF">RM764_45085</name>
</gene>
<comment type="caution">
    <text evidence="2">The sequence shown here is derived from an EMBL/GenBank/DDBJ whole genome shotgun (WGS) entry which is preliminary data.</text>
</comment>
<reference evidence="3" key="1">
    <citation type="submission" date="2023-07" db="EMBL/GenBank/DDBJ databases">
        <title>30 novel species of actinomycetes from the DSMZ collection.</title>
        <authorList>
            <person name="Nouioui I."/>
        </authorList>
    </citation>
    <scope>NUCLEOTIDE SEQUENCE [LARGE SCALE GENOMIC DNA]</scope>
    <source>
        <strain evidence="3">DSM 41699</strain>
    </source>
</reference>
<protein>
    <submittedName>
        <fullName evidence="2">Transglycosylase SLT domain-containing protein</fullName>
    </submittedName>
</protein>
<dbReference type="Gene3D" id="1.10.530.10">
    <property type="match status" value="1"/>
</dbReference>
<evidence type="ECO:0000313" key="2">
    <source>
        <dbReference type="EMBL" id="MDT0470012.1"/>
    </source>
</evidence>
<dbReference type="RefSeq" id="WP_311701440.1">
    <property type="nucleotide sequence ID" value="NZ_JAVREY010000152.1"/>
</dbReference>
<sequence>MKPVFGWISDKAKWLYDKGLKPAFDNVKSAVGLVGDAFGDAKDAIKKAWDKVVDITKKPVNFVIDAVYTHGIKAVWDKVADFVGLDPLPKAPKLLAAGGTVGDGWGVARPMKTNRPTAIVGEGNPRYPEFVIPTDPKYRGRAKSLWHAAGTQLLESGGILGDAWDWTKSAFVKGIDWAKTGADLIAHPSKVWNTLVKPILNSVRDGVGTFPMGDVLTAFPSKIVKSLKDKIVEAVAGGGGGGNIGGSIPTGQRRSIITQALAAARIPPPGSIAQWLAGFNTLITRESGWNPNAINLWDSNAKAGHPSQGLTQTIPSTFNAYVPASLRSRGILDPVANVAASARYIKAVYGNITNVQQANANKPPMGYDLDFRGFRWVARVGVTAGVRLLGAWRWP</sequence>
<proteinExistence type="predicted"/>
<dbReference type="EMBL" id="JAVREY010000152">
    <property type="protein sequence ID" value="MDT0470012.1"/>
    <property type="molecule type" value="Genomic_DNA"/>
</dbReference>
<dbReference type="SUPFAM" id="SSF53955">
    <property type="entry name" value="Lysozyme-like"/>
    <property type="match status" value="1"/>
</dbReference>
<dbReference type="Pfam" id="PF01464">
    <property type="entry name" value="SLT"/>
    <property type="match status" value="1"/>
</dbReference>
<accession>A0ABU2U9W7</accession>
<name>A0ABU2U9W7_9ACTN</name>
<organism evidence="2 3">
    <name type="scientific">Streptomyces gibsoniae</name>
    <dbReference type="NCBI Taxonomy" id="3075529"/>
    <lineage>
        <taxon>Bacteria</taxon>
        <taxon>Bacillati</taxon>
        <taxon>Actinomycetota</taxon>
        <taxon>Actinomycetes</taxon>
        <taxon>Kitasatosporales</taxon>
        <taxon>Streptomycetaceae</taxon>
        <taxon>Streptomyces</taxon>
    </lineage>
</organism>
<evidence type="ECO:0000313" key="3">
    <source>
        <dbReference type="Proteomes" id="UP001183809"/>
    </source>
</evidence>
<feature type="domain" description="Transglycosylase SLT" evidence="1">
    <location>
        <begin position="279"/>
        <end position="355"/>
    </location>
</feature>
<evidence type="ECO:0000259" key="1">
    <source>
        <dbReference type="Pfam" id="PF01464"/>
    </source>
</evidence>
<dbReference type="Proteomes" id="UP001183809">
    <property type="component" value="Unassembled WGS sequence"/>
</dbReference>
<dbReference type="InterPro" id="IPR008258">
    <property type="entry name" value="Transglycosylase_SLT_dom_1"/>
</dbReference>